<sequence length="74" mass="8339">SQIIGIYWTYHTPGVRRIDGIRAWMRQDLLSKAVIRHPNIAELLGKFEAQTTANLLAKFEAQGVADLLGKFEIS</sequence>
<dbReference type="AlphaFoldDB" id="X0U3T7"/>
<dbReference type="EMBL" id="BARS01027661">
    <property type="protein sequence ID" value="GAG00235.1"/>
    <property type="molecule type" value="Genomic_DNA"/>
</dbReference>
<comment type="caution">
    <text evidence="1">The sequence shown here is derived from an EMBL/GenBank/DDBJ whole genome shotgun (WGS) entry which is preliminary data.</text>
</comment>
<gene>
    <name evidence="1" type="ORF">S01H1_43422</name>
</gene>
<protein>
    <submittedName>
        <fullName evidence="1">Uncharacterized protein</fullName>
    </submittedName>
</protein>
<name>X0U3T7_9ZZZZ</name>
<organism evidence="1">
    <name type="scientific">marine sediment metagenome</name>
    <dbReference type="NCBI Taxonomy" id="412755"/>
    <lineage>
        <taxon>unclassified sequences</taxon>
        <taxon>metagenomes</taxon>
        <taxon>ecological metagenomes</taxon>
    </lineage>
</organism>
<feature type="non-terminal residue" evidence="1">
    <location>
        <position position="1"/>
    </location>
</feature>
<reference evidence="1" key="1">
    <citation type="journal article" date="2014" name="Front. Microbiol.">
        <title>High frequency of phylogenetically diverse reductive dehalogenase-homologous genes in deep subseafloor sedimentary metagenomes.</title>
        <authorList>
            <person name="Kawai M."/>
            <person name="Futagami T."/>
            <person name="Toyoda A."/>
            <person name="Takaki Y."/>
            <person name="Nishi S."/>
            <person name="Hori S."/>
            <person name="Arai W."/>
            <person name="Tsubouchi T."/>
            <person name="Morono Y."/>
            <person name="Uchiyama I."/>
            <person name="Ito T."/>
            <person name="Fujiyama A."/>
            <person name="Inagaki F."/>
            <person name="Takami H."/>
        </authorList>
    </citation>
    <scope>NUCLEOTIDE SEQUENCE</scope>
    <source>
        <strain evidence="1">Expedition CK06-06</strain>
    </source>
</reference>
<accession>X0U3T7</accession>
<evidence type="ECO:0000313" key="1">
    <source>
        <dbReference type="EMBL" id="GAG00235.1"/>
    </source>
</evidence>
<proteinExistence type="predicted"/>